<dbReference type="EMBL" id="DS990636">
    <property type="protein sequence ID" value="EGC41778.1"/>
    <property type="molecule type" value="Genomic_DNA"/>
</dbReference>
<dbReference type="Proteomes" id="UP000008142">
    <property type="component" value="Unassembled WGS sequence"/>
</dbReference>
<reference evidence="3" key="1">
    <citation type="submission" date="2008-07" db="EMBL/GenBank/DDBJ databases">
        <title>Annotation of Ajellomyces capsulatus strain H88.</title>
        <authorList>
            <person name="Champion M."/>
            <person name="Cuomo C."/>
            <person name="Ma L.-J."/>
            <person name="Henn M.R."/>
            <person name="Sil A."/>
            <person name="Goldman B."/>
            <person name="Young S.K."/>
            <person name="Kodira C.D."/>
            <person name="Zeng Q."/>
            <person name="Koehrsen M."/>
            <person name="Alvarado L."/>
            <person name="Berlin A."/>
            <person name="Borenstein D."/>
            <person name="Chen Z."/>
            <person name="Engels R."/>
            <person name="Freedman E."/>
            <person name="Gellesch M."/>
            <person name="Goldberg J."/>
            <person name="Griggs A."/>
            <person name="Gujja S."/>
            <person name="Heiman D."/>
            <person name="Hepburn T."/>
            <person name="Howarth C."/>
            <person name="Jen D."/>
            <person name="Larson L."/>
            <person name="Lewis B."/>
            <person name="Mehta T."/>
            <person name="Park D."/>
            <person name="Pearson M."/>
            <person name="Roberts A."/>
            <person name="Saif S."/>
            <person name="Shea T."/>
            <person name="Shenoy N."/>
            <person name="Sisk P."/>
            <person name="Stolte C."/>
            <person name="Sykes S."/>
            <person name="Walk T."/>
            <person name="White J."/>
            <person name="Yandava C."/>
            <person name="Klein B."/>
            <person name="McEwen J.G."/>
            <person name="Puccia R."/>
            <person name="Goldman G.H."/>
            <person name="Felipe M.S."/>
            <person name="Nino-Vega G."/>
            <person name="San-Blas G."/>
            <person name="Taylor J."/>
            <person name="Mendoza L."/>
            <person name="Galagan J."/>
            <person name="Nusbaum C."/>
            <person name="Birren B."/>
        </authorList>
    </citation>
    <scope>NUCLEOTIDE SEQUENCE [LARGE SCALE GENOMIC DNA]</scope>
    <source>
        <strain evidence="3">H88</strain>
    </source>
</reference>
<protein>
    <submittedName>
        <fullName evidence="2">Predicted protein</fullName>
    </submittedName>
</protein>
<organism evidence="3">
    <name type="scientific">Ajellomyces capsulatus (strain H88)</name>
    <name type="common">Darling's disease fungus</name>
    <name type="synonym">Histoplasma capsulatum</name>
    <dbReference type="NCBI Taxonomy" id="544711"/>
    <lineage>
        <taxon>Eukaryota</taxon>
        <taxon>Fungi</taxon>
        <taxon>Dikarya</taxon>
        <taxon>Ascomycota</taxon>
        <taxon>Pezizomycotina</taxon>
        <taxon>Eurotiomycetes</taxon>
        <taxon>Eurotiomycetidae</taxon>
        <taxon>Onygenales</taxon>
        <taxon>Ajellomycetaceae</taxon>
        <taxon>Histoplasma</taxon>
    </lineage>
</organism>
<feature type="region of interest" description="Disordered" evidence="1">
    <location>
        <begin position="108"/>
        <end position="133"/>
    </location>
</feature>
<name>F0U8T1_AJEC8</name>
<sequence length="133" mass="14600">MQVLEVEVEVEVEIFGMFAQTGNQGSCETGHHALFHVEVEGQFTVEMTKGIFPRKFNRDWILGISRGVAEASRRRSVFLFSKTKSGLTRQQHPVPVSMGGGLGWHIAVGSRGSQDGHKDATEVSTERCGPEVS</sequence>
<dbReference type="AlphaFoldDB" id="F0U8T1"/>
<evidence type="ECO:0000313" key="3">
    <source>
        <dbReference type="Proteomes" id="UP000008142"/>
    </source>
</evidence>
<evidence type="ECO:0000256" key="1">
    <source>
        <dbReference type="SAM" id="MobiDB-lite"/>
    </source>
</evidence>
<dbReference type="HOGENOM" id="CLU_2157653_0_0_1"/>
<proteinExistence type="predicted"/>
<dbReference type="OMA" id="QFTVEMT"/>
<gene>
    <name evidence="2" type="ORF">HCEG_01140</name>
</gene>
<feature type="compositionally biased region" description="Basic and acidic residues" evidence="1">
    <location>
        <begin position="114"/>
        <end position="133"/>
    </location>
</feature>
<evidence type="ECO:0000313" key="2">
    <source>
        <dbReference type="EMBL" id="EGC41778.1"/>
    </source>
</evidence>
<accession>F0U8T1</accession>